<dbReference type="OrthoDB" id="3669651at2"/>
<sequence>MAVYKHYSFDLWMTLIKSNPSFKQERTRYFFENYNYTGKSFETIQQTFRNVDLMCNAINEKNGGNIHAEEMYLMVISMINDYTSPFREIDVQKLYEEMEQLVVKYMPVVYCGETHKVLQRIKETGKSTIGLLSNTGFIKGRTLRKVLDTLELAPYFDFQLYSDEIVLSKPNPLFFQMMKKAVDTLWHVEYETVAFSEIIHIGDNERADIVGATRVGMHGLLVNSNNKCISTILN</sequence>
<dbReference type="SFLD" id="SFLDG01129">
    <property type="entry name" value="C1.5:_HAD__Beta-PGM__Phosphata"/>
    <property type="match status" value="1"/>
</dbReference>
<dbReference type="EMBL" id="QKTW01000025">
    <property type="protein sequence ID" value="PZF71241.1"/>
    <property type="molecule type" value="Genomic_DNA"/>
</dbReference>
<dbReference type="GO" id="GO:0016787">
    <property type="term" value="F:hydrolase activity"/>
    <property type="evidence" value="ECO:0007669"/>
    <property type="project" value="UniProtKB-KW"/>
</dbReference>
<reference evidence="1 2" key="1">
    <citation type="submission" date="2018-06" db="EMBL/GenBank/DDBJ databases">
        <title>Mucibacter soli gen. nov., sp. nov., a new member of the family Chitinophagaceae producing mucin.</title>
        <authorList>
            <person name="Kim M.-K."/>
            <person name="Park S."/>
            <person name="Kim T.-S."/>
            <person name="Joung Y."/>
            <person name="Han J.-H."/>
            <person name="Kim S.B."/>
        </authorList>
    </citation>
    <scope>NUCLEOTIDE SEQUENCE [LARGE SCALE GENOMIC DNA]</scope>
    <source>
        <strain evidence="1 2">R1-15</strain>
    </source>
</reference>
<dbReference type="Proteomes" id="UP000248745">
    <property type="component" value="Unassembled WGS sequence"/>
</dbReference>
<dbReference type="Gene3D" id="3.40.50.1000">
    <property type="entry name" value="HAD superfamily/HAD-like"/>
    <property type="match status" value="1"/>
</dbReference>
<proteinExistence type="predicted"/>
<dbReference type="InterPro" id="IPR036412">
    <property type="entry name" value="HAD-like_sf"/>
</dbReference>
<organism evidence="1 2">
    <name type="scientific">Taibaiella soli</name>
    <dbReference type="NCBI Taxonomy" id="1649169"/>
    <lineage>
        <taxon>Bacteria</taxon>
        <taxon>Pseudomonadati</taxon>
        <taxon>Bacteroidota</taxon>
        <taxon>Chitinophagia</taxon>
        <taxon>Chitinophagales</taxon>
        <taxon>Chitinophagaceae</taxon>
        <taxon>Taibaiella</taxon>
    </lineage>
</organism>
<dbReference type="Pfam" id="PF00702">
    <property type="entry name" value="Hydrolase"/>
    <property type="match status" value="1"/>
</dbReference>
<protein>
    <submittedName>
        <fullName evidence="1">HAD family hydrolase</fullName>
    </submittedName>
</protein>
<evidence type="ECO:0000313" key="1">
    <source>
        <dbReference type="EMBL" id="PZF71241.1"/>
    </source>
</evidence>
<dbReference type="InterPro" id="IPR023214">
    <property type="entry name" value="HAD_sf"/>
</dbReference>
<dbReference type="InterPro" id="IPR051828">
    <property type="entry name" value="HAD-like_hydrolase_domain"/>
</dbReference>
<dbReference type="PANTHER" id="PTHR46191:SF2">
    <property type="entry name" value="HALOACID DEHALOGENASE-LIKE HYDROLASE DOMAIN-CONTAINING PROTEIN 3"/>
    <property type="match status" value="1"/>
</dbReference>
<dbReference type="SUPFAM" id="SSF56784">
    <property type="entry name" value="HAD-like"/>
    <property type="match status" value="1"/>
</dbReference>
<dbReference type="SFLD" id="SFLDS00003">
    <property type="entry name" value="Haloacid_Dehalogenase"/>
    <property type="match status" value="1"/>
</dbReference>
<gene>
    <name evidence="1" type="ORF">DN068_18245</name>
</gene>
<dbReference type="AlphaFoldDB" id="A0A2W2A7L7"/>
<evidence type="ECO:0000313" key="2">
    <source>
        <dbReference type="Proteomes" id="UP000248745"/>
    </source>
</evidence>
<dbReference type="RefSeq" id="WP_111000386.1">
    <property type="nucleotide sequence ID" value="NZ_QKTW01000025.1"/>
</dbReference>
<name>A0A2W2A7L7_9BACT</name>
<dbReference type="Gene3D" id="1.10.150.400">
    <property type="match status" value="1"/>
</dbReference>
<keyword evidence="1" id="KW-0378">Hydrolase</keyword>
<dbReference type="PANTHER" id="PTHR46191">
    <property type="match status" value="1"/>
</dbReference>
<accession>A0A2W2A7L7</accession>
<keyword evidence="2" id="KW-1185">Reference proteome</keyword>
<comment type="caution">
    <text evidence="1">The sequence shown here is derived from an EMBL/GenBank/DDBJ whole genome shotgun (WGS) entry which is preliminary data.</text>
</comment>